<comment type="caution">
    <text evidence="1">The sequence shown here is derived from an EMBL/GenBank/DDBJ whole genome shotgun (WGS) entry which is preliminary data.</text>
</comment>
<sequence>MIPRYTISAMNALRTYLSKPVQQLPSSVHRRLYHHSTSISLPISLNRTSTRTLASTTSSSPAFNFFPHIAADASAPTPPPRAEDSIVDSLINTTSKSIQDLEALEAHELRSMAGTTEPALGLNDNTARIIDMFEKEVYKPRSTGVEHLTGGVDGYSAEIGKEHTEGRRGGKCMKHSMPLDGVRPIHFDRPALRE</sequence>
<dbReference type="EMBL" id="JADGJD010000008">
    <property type="protein sequence ID" value="KAJ3057217.1"/>
    <property type="molecule type" value="Genomic_DNA"/>
</dbReference>
<protein>
    <submittedName>
        <fullName evidence="1">Uncharacterized protein</fullName>
    </submittedName>
</protein>
<evidence type="ECO:0000313" key="1">
    <source>
        <dbReference type="EMBL" id="KAJ3057217.1"/>
    </source>
</evidence>
<organism evidence="1 2">
    <name type="scientific">Rhizophlyctis rosea</name>
    <dbReference type="NCBI Taxonomy" id="64517"/>
    <lineage>
        <taxon>Eukaryota</taxon>
        <taxon>Fungi</taxon>
        <taxon>Fungi incertae sedis</taxon>
        <taxon>Chytridiomycota</taxon>
        <taxon>Chytridiomycota incertae sedis</taxon>
        <taxon>Chytridiomycetes</taxon>
        <taxon>Rhizophlyctidales</taxon>
        <taxon>Rhizophlyctidaceae</taxon>
        <taxon>Rhizophlyctis</taxon>
    </lineage>
</organism>
<keyword evidence="2" id="KW-1185">Reference proteome</keyword>
<accession>A0AAD5X8U0</accession>
<name>A0AAD5X8U0_9FUNG</name>
<proteinExistence type="predicted"/>
<evidence type="ECO:0000313" key="2">
    <source>
        <dbReference type="Proteomes" id="UP001212841"/>
    </source>
</evidence>
<dbReference type="AlphaFoldDB" id="A0AAD5X8U0"/>
<reference evidence="1" key="1">
    <citation type="submission" date="2020-05" db="EMBL/GenBank/DDBJ databases">
        <title>Phylogenomic resolution of chytrid fungi.</title>
        <authorList>
            <person name="Stajich J.E."/>
            <person name="Amses K."/>
            <person name="Simmons R."/>
            <person name="Seto K."/>
            <person name="Myers J."/>
            <person name="Bonds A."/>
            <person name="Quandt C.A."/>
            <person name="Barry K."/>
            <person name="Liu P."/>
            <person name="Grigoriev I."/>
            <person name="Longcore J.E."/>
            <person name="James T.Y."/>
        </authorList>
    </citation>
    <scope>NUCLEOTIDE SEQUENCE</scope>
    <source>
        <strain evidence="1">JEL0318</strain>
    </source>
</reference>
<gene>
    <name evidence="1" type="ORF">HK097_010577</name>
</gene>
<dbReference type="Proteomes" id="UP001212841">
    <property type="component" value="Unassembled WGS sequence"/>
</dbReference>